<evidence type="ECO:0000313" key="1">
    <source>
        <dbReference type="EMBL" id="KAL3676159.1"/>
    </source>
</evidence>
<dbReference type="AlphaFoldDB" id="A0ABD3GG47"/>
<gene>
    <name evidence="1" type="ORF">R1sor_026107</name>
</gene>
<accession>A0ABD3GG47</accession>
<reference evidence="1 2" key="1">
    <citation type="submission" date="2024-09" db="EMBL/GenBank/DDBJ databases">
        <title>Chromosome-scale assembly of Riccia sorocarpa.</title>
        <authorList>
            <person name="Paukszto L."/>
        </authorList>
    </citation>
    <scope>NUCLEOTIDE SEQUENCE [LARGE SCALE GENOMIC DNA]</scope>
    <source>
        <strain evidence="1">LP-2024</strain>
        <tissue evidence="1">Aerial parts of the thallus</tissue>
    </source>
</reference>
<proteinExistence type="predicted"/>
<sequence length="204" mass="23549">MNFAHGFIKLEKMINKTAAWSNRWLSWSSRIVLAQKILPALPAYVLMTFGLSTKGYKQLEDVWRFFIWGTRDDGRPKKSAVAWEILQRTKQQGGVQILRLQTHSEAVKIRQVSKLLGGGTGSWLDIARGFIMRNLATGKQRTEMRKWTAEEAVLIGFKMPMKESPTLRNLLQPWYKVRKWLVFDEIQGQLPSHLTIHQCLIIAV</sequence>
<protein>
    <submittedName>
        <fullName evidence="1">Uncharacterized protein</fullName>
    </submittedName>
</protein>
<dbReference type="Proteomes" id="UP001633002">
    <property type="component" value="Unassembled WGS sequence"/>
</dbReference>
<keyword evidence="2" id="KW-1185">Reference proteome</keyword>
<comment type="caution">
    <text evidence="1">The sequence shown here is derived from an EMBL/GenBank/DDBJ whole genome shotgun (WGS) entry which is preliminary data.</text>
</comment>
<organism evidence="1 2">
    <name type="scientific">Riccia sorocarpa</name>
    <dbReference type="NCBI Taxonomy" id="122646"/>
    <lineage>
        <taxon>Eukaryota</taxon>
        <taxon>Viridiplantae</taxon>
        <taxon>Streptophyta</taxon>
        <taxon>Embryophyta</taxon>
        <taxon>Marchantiophyta</taxon>
        <taxon>Marchantiopsida</taxon>
        <taxon>Marchantiidae</taxon>
        <taxon>Marchantiales</taxon>
        <taxon>Ricciaceae</taxon>
        <taxon>Riccia</taxon>
    </lineage>
</organism>
<dbReference type="EMBL" id="JBJQOH010000008">
    <property type="protein sequence ID" value="KAL3676159.1"/>
    <property type="molecule type" value="Genomic_DNA"/>
</dbReference>
<evidence type="ECO:0000313" key="2">
    <source>
        <dbReference type="Proteomes" id="UP001633002"/>
    </source>
</evidence>
<name>A0ABD3GG47_9MARC</name>